<keyword evidence="5" id="KW-0175">Coiled coil</keyword>
<evidence type="ECO:0000259" key="7">
    <source>
        <dbReference type="PROSITE" id="PS51123"/>
    </source>
</evidence>
<evidence type="ECO:0000256" key="1">
    <source>
        <dbReference type="ARBA" id="ARBA00004442"/>
    </source>
</evidence>
<keyword evidence="2 4" id="KW-0472">Membrane</keyword>
<keyword evidence="9" id="KW-1185">Reference proteome</keyword>
<dbReference type="Pfam" id="PF00691">
    <property type="entry name" value="OmpA"/>
    <property type="match status" value="1"/>
</dbReference>
<dbReference type="Gene3D" id="3.30.1330.60">
    <property type="entry name" value="OmpA-like domain"/>
    <property type="match status" value="1"/>
</dbReference>
<protein>
    <submittedName>
        <fullName evidence="8">OmpA family protein</fullName>
    </submittedName>
</protein>
<dbReference type="CDD" id="cd07185">
    <property type="entry name" value="OmpA_C-like"/>
    <property type="match status" value="1"/>
</dbReference>
<dbReference type="EMBL" id="JANRMI010000002">
    <property type="protein sequence ID" value="MDG0816011.1"/>
    <property type="molecule type" value="Genomic_DNA"/>
</dbReference>
<dbReference type="PANTHER" id="PTHR30329">
    <property type="entry name" value="STATOR ELEMENT OF FLAGELLAR MOTOR COMPLEX"/>
    <property type="match status" value="1"/>
</dbReference>
<dbReference type="PROSITE" id="PS51123">
    <property type="entry name" value="OMPA_2"/>
    <property type="match status" value="1"/>
</dbReference>
<feature type="chain" id="PRO_5045682981" evidence="6">
    <location>
        <begin position="23"/>
        <end position="439"/>
    </location>
</feature>
<accession>A0ABT6DGM9</accession>
<evidence type="ECO:0000256" key="6">
    <source>
        <dbReference type="SAM" id="SignalP"/>
    </source>
</evidence>
<dbReference type="InterPro" id="IPR050330">
    <property type="entry name" value="Bact_OuterMem_StrucFunc"/>
</dbReference>
<keyword evidence="3" id="KW-0998">Cell outer membrane</keyword>
<reference evidence="8" key="1">
    <citation type="submission" date="2022-08" db="EMBL/GenBank/DDBJ databases">
        <title>Novel Bdellovibrio Species Isolated from Svalbard: Designation Bdellovibrio svalbardensis.</title>
        <authorList>
            <person name="Mitchell R.J."/>
            <person name="Choi S.Y."/>
        </authorList>
    </citation>
    <scope>NUCLEOTIDE SEQUENCE</scope>
    <source>
        <strain evidence="8">PAP01</strain>
    </source>
</reference>
<dbReference type="PANTHER" id="PTHR30329:SF21">
    <property type="entry name" value="LIPOPROTEIN YIAD-RELATED"/>
    <property type="match status" value="1"/>
</dbReference>
<feature type="signal peptide" evidence="6">
    <location>
        <begin position="1"/>
        <end position="22"/>
    </location>
</feature>
<evidence type="ECO:0000256" key="2">
    <source>
        <dbReference type="ARBA" id="ARBA00023136"/>
    </source>
</evidence>
<dbReference type="RefSeq" id="WP_277577489.1">
    <property type="nucleotide sequence ID" value="NZ_JANRMI010000002.1"/>
</dbReference>
<dbReference type="SUPFAM" id="SSF103088">
    <property type="entry name" value="OmpA-like"/>
    <property type="match status" value="1"/>
</dbReference>
<keyword evidence="6" id="KW-0732">Signal</keyword>
<gene>
    <name evidence="8" type="ORF">NWE73_06535</name>
</gene>
<dbReference type="PRINTS" id="PR01021">
    <property type="entry name" value="OMPADOMAIN"/>
</dbReference>
<organism evidence="8 9">
    <name type="scientific">Bdellovibrio svalbardensis</name>
    <dbReference type="NCBI Taxonomy" id="2972972"/>
    <lineage>
        <taxon>Bacteria</taxon>
        <taxon>Pseudomonadati</taxon>
        <taxon>Bdellovibrionota</taxon>
        <taxon>Bdellovibrionia</taxon>
        <taxon>Bdellovibrionales</taxon>
        <taxon>Pseudobdellovibrionaceae</taxon>
        <taxon>Bdellovibrio</taxon>
    </lineage>
</organism>
<evidence type="ECO:0000313" key="9">
    <source>
        <dbReference type="Proteomes" id="UP001152321"/>
    </source>
</evidence>
<sequence length="439" mass="48133">MFSRQIPAILVLAFATGFIGCASTPPTVTPISSTANPATEIQRTQAMINEARERQIDVLSPTNFNKAEDALKKAISKKEAGKSSEDVLEQLAYAQSWLRDGVNKSQLATMQMPEIEDARRGALNARANELLPKEWAKTGKQLEAATKALEKGSLKTVDKKGADIVAEYRKLERDAVAKAVLGRADENIKFAEKDKAEKIAPRTYNAATMRYDNARKIIDANPRNTEVINQAAADATRESMHLLEVTSKVKAGNTEELVLQAERQQRAIVNLKKENNAAESELNEMARQQQELARSQALVTQAASIRRQFKPNEAEVFTQNGRVMVRLKAIQFPPNQATLGPKNQAMMKKVNEAIEQVGPAKVIVQGHTDSTGNPNRNMTLSEQRAKSVQDYLVANGAVTLDNVESVGVGSAKPVSDNKTASGRAKNRRIDIIVEPLSPR</sequence>
<name>A0ABT6DGM9_9BACT</name>
<dbReference type="InterPro" id="IPR036737">
    <property type="entry name" value="OmpA-like_sf"/>
</dbReference>
<dbReference type="Proteomes" id="UP001152321">
    <property type="component" value="Unassembled WGS sequence"/>
</dbReference>
<feature type="coiled-coil region" evidence="5">
    <location>
        <begin position="254"/>
        <end position="298"/>
    </location>
</feature>
<evidence type="ECO:0000256" key="4">
    <source>
        <dbReference type="PROSITE-ProRule" id="PRU00473"/>
    </source>
</evidence>
<comment type="caution">
    <text evidence="8">The sequence shown here is derived from an EMBL/GenBank/DDBJ whole genome shotgun (WGS) entry which is preliminary data.</text>
</comment>
<evidence type="ECO:0000313" key="8">
    <source>
        <dbReference type="EMBL" id="MDG0816011.1"/>
    </source>
</evidence>
<feature type="domain" description="OmpA-like" evidence="7">
    <location>
        <begin position="319"/>
        <end position="437"/>
    </location>
</feature>
<dbReference type="InterPro" id="IPR006664">
    <property type="entry name" value="OMP_bac"/>
</dbReference>
<dbReference type="PROSITE" id="PS51257">
    <property type="entry name" value="PROKAR_LIPOPROTEIN"/>
    <property type="match status" value="1"/>
</dbReference>
<comment type="subcellular location">
    <subcellularLocation>
        <location evidence="1">Cell outer membrane</location>
    </subcellularLocation>
</comment>
<proteinExistence type="predicted"/>
<evidence type="ECO:0000256" key="5">
    <source>
        <dbReference type="SAM" id="Coils"/>
    </source>
</evidence>
<dbReference type="InterPro" id="IPR006665">
    <property type="entry name" value="OmpA-like"/>
</dbReference>
<evidence type="ECO:0000256" key="3">
    <source>
        <dbReference type="ARBA" id="ARBA00023237"/>
    </source>
</evidence>